<feature type="binding site" evidence="1">
    <location>
        <position position="121"/>
    </location>
    <ligand>
        <name>ATP</name>
        <dbReference type="ChEBI" id="CHEBI:30616"/>
    </ligand>
</feature>
<evidence type="ECO:0000313" key="3">
    <source>
        <dbReference type="EMBL" id="GFH06067.1"/>
    </source>
</evidence>
<dbReference type="Proteomes" id="UP000485058">
    <property type="component" value="Unassembled WGS sequence"/>
</dbReference>
<organism evidence="3 4">
    <name type="scientific">Haematococcus lacustris</name>
    <name type="common">Green alga</name>
    <name type="synonym">Haematococcus pluvialis</name>
    <dbReference type="NCBI Taxonomy" id="44745"/>
    <lineage>
        <taxon>Eukaryota</taxon>
        <taxon>Viridiplantae</taxon>
        <taxon>Chlorophyta</taxon>
        <taxon>core chlorophytes</taxon>
        <taxon>Chlorophyceae</taxon>
        <taxon>CS clade</taxon>
        <taxon>Chlamydomonadales</taxon>
        <taxon>Haematococcaceae</taxon>
        <taxon>Haematococcus</taxon>
    </lineage>
</organism>
<dbReference type="AlphaFoldDB" id="A0A699Y7E1"/>
<name>A0A699Y7E1_HAELA</name>
<proteinExistence type="predicted"/>
<dbReference type="InterPro" id="IPR011009">
    <property type="entry name" value="Kinase-like_dom_sf"/>
</dbReference>
<evidence type="ECO:0000256" key="1">
    <source>
        <dbReference type="PROSITE-ProRule" id="PRU10141"/>
    </source>
</evidence>
<protein>
    <recommendedName>
        <fullName evidence="5">Protein kinase domain-containing protein</fullName>
    </recommendedName>
</protein>
<feature type="compositionally biased region" description="Acidic residues" evidence="2">
    <location>
        <begin position="19"/>
        <end position="31"/>
    </location>
</feature>
<gene>
    <name evidence="3" type="ORF">HaLaN_00635</name>
</gene>
<reference evidence="3 4" key="1">
    <citation type="submission" date="2020-02" db="EMBL/GenBank/DDBJ databases">
        <title>Draft genome sequence of Haematococcus lacustris strain NIES-144.</title>
        <authorList>
            <person name="Morimoto D."/>
            <person name="Nakagawa S."/>
            <person name="Yoshida T."/>
            <person name="Sawayama S."/>
        </authorList>
    </citation>
    <scope>NUCLEOTIDE SEQUENCE [LARGE SCALE GENOMIC DNA]</scope>
    <source>
        <strain evidence="3 4">NIES-144</strain>
    </source>
</reference>
<evidence type="ECO:0000313" key="4">
    <source>
        <dbReference type="Proteomes" id="UP000485058"/>
    </source>
</evidence>
<dbReference type="InterPro" id="IPR017441">
    <property type="entry name" value="Protein_kinase_ATP_BS"/>
</dbReference>
<comment type="caution">
    <text evidence="3">The sequence shown here is derived from an EMBL/GenBank/DDBJ whole genome shotgun (WGS) entry which is preliminary data.</text>
</comment>
<evidence type="ECO:0000256" key="2">
    <source>
        <dbReference type="SAM" id="MobiDB-lite"/>
    </source>
</evidence>
<dbReference type="Gene3D" id="3.30.200.20">
    <property type="entry name" value="Phosphorylase Kinase, domain 1"/>
    <property type="match status" value="1"/>
</dbReference>
<keyword evidence="4" id="KW-1185">Reference proteome</keyword>
<dbReference type="PROSITE" id="PS00107">
    <property type="entry name" value="PROTEIN_KINASE_ATP"/>
    <property type="match status" value="1"/>
</dbReference>
<feature type="region of interest" description="Disordered" evidence="2">
    <location>
        <begin position="177"/>
        <end position="205"/>
    </location>
</feature>
<evidence type="ECO:0008006" key="5">
    <source>
        <dbReference type="Google" id="ProtNLM"/>
    </source>
</evidence>
<keyword evidence="1" id="KW-0067">ATP-binding</keyword>
<dbReference type="GO" id="GO:0005524">
    <property type="term" value="F:ATP binding"/>
    <property type="evidence" value="ECO:0007669"/>
    <property type="project" value="UniProtKB-UniRule"/>
</dbReference>
<keyword evidence="1" id="KW-0547">Nucleotide-binding</keyword>
<feature type="non-terminal residue" evidence="3">
    <location>
        <position position="205"/>
    </location>
</feature>
<dbReference type="SUPFAM" id="SSF56112">
    <property type="entry name" value="Protein kinase-like (PK-like)"/>
    <property type="match status" value="1"/>
</dbReference>
<dbReference type="EMBL" id="BLLF01000021">
    <property type="protein sequence ID" value="GFH06067.1"/>
    <property type="molecule type" value="Genomic_DNA"/>
</dbReference>
<accession>A0A699Y7E1</accession>
<sequence>MNACEDGLSLFRKRRKSDDEGDVNDDSESESLELTTSHSRKRGGAHGAPRPSLDTWFEARKARTAVGLDDTTTTNRLQVTKAGVTMLINRTYIVIKHLGSGTYGQVKLAFNLRNRKLYAIKSLHKPACLAAMATSLSRGRSLQRNRRSISSVSGMQPNAVSVSVPIISNAAAEGVEPWPSLQPRADSSTHAVQPAETAPQPHSEL</sequence>
<feature type="region of interest" description="Disordered" evidence="2">
    <location>
        <begin position="15"/>
        <end position="52"/>
    </location>
</feature>